<accession>A0A7W9LWC3</accession>
<dbReference type="AlphaFoldDB" id="A0A7W9LWC3"/>
<feature type="compositionally biased region" description="Basic and acidic residues" evidence="1">
    <location>
        <begin position="93"/>
        <end position="103"/>
    </location>
</feature>
<feature type="region of interest" description="Disordered" evidence="1">
    <location>
        <begin position="205"/>
        <end position="284"/>
    </location>
</feature>
<proteinExistence type="predicted"/>
<feature type="compositionally biased region" description="Polar residues" evidence="1">
    <location>
        <begin position="117"/>
        <end position="127"/>
    </location>
</feature>
<evidence type="ECO:0000256" key="1">
    <source>
        <dbReference type="SAM" id="MobiDB-lite"/>
    </source>
</evidence>
<protein>
    <submittedName>
        <fullName evidence="2">Uncharacterized protein</fullName>
    </submittedName>
</protein>
<comment type="caution">
    <text evidence="2">The sequence shown here is derived from an EMBL/GenBank/DDBJ whole genome shotgun (WGS) entry which is preliminary data.</text>
</comment>
<evidence type="ECO:0000313" key="3">
    <source>
        <dbReference type="Proteomes" id="UP000590647"/>
    </source>
</evidence>
<sequence length="315" mass="35088">MQPWPGHRPRWPVQLPVASQSIRPQPLPHSRVPVALGGKRTPVRTDERVRSQIRHPRESQAHGLLRGTDRIVRASAFDLTSKPHRSAPVRLRRLTDPGRDPARTDLGGASPYHPRITQPSPTGQTLSDQEALTCNFMPAVDWHRRPWTISTTCAMWYREAHSPAPQATRQDPDQVRTNPARPPDVFTGIGLCHGPRTWLHLWPRPTPRPQANGLPQPLPAAPHGERLGSFSSLGGGSGEFRRHKPIQHRKTLKEASPQVRDSMGKKSPGQRPDPGTSMPKVPWRVGRVVNMRSFSSRFPCIGQTGGRSGSARRQT</sequence>
<evidence type="ECO:0000313" key="2">
    <source>
        <dbReference type="EMBL" id="MBB5798581.1"/>
    </source>
</evidence>
<gene>
    <name evidence="2" type="ORF">HDA41_006545</name>
</gene>
<dbReference type="Proteomes" id="UP000590647">
    <property type="component" value="Unassembled WGS sequence"/>
</dbReference>
<organism evidence="2 3">
    <name type="scientific">Streptomyces caelestis</name>
    <dbReference type="NCBI Taxonomy" id="36816"/>
    <lineage>
        <taxon>Bacteria</taxon>
        <taxon>Bacillati</taxon>
        <taxon>Actinomycetota</taxon>
        <taxon>Actinomycetes</taxon>
        <taxon>Kitasatosporales</taxon>
        <taxon>Streptomycetaceae</taxon>
        <taxon>Streptomyces</taxon>
    </lineage>
</organism>
<feature type="region of interest" description="Disordered" evidence="1">
    <location>
        <begin position="92"/>
        <end position="127"/>
    </location>
</feature>
<feature type="compositionally biased region" description="Basic residues" evidence="1">
    <location>
        <begin position="241"/>
        <end position="251"/>
    </location>
</feature>
<name>A0A7W9LWC3_9ACTN</name>
<keyword evidence="3" id="KW-1185">Reference proteome</keyword>
<reference evidence="2 3" key="1">
    <citation type="submission" date="2020-08" db="EMBL/GenBank/DDBJ databases">
        <title>Sequencing the genomes of 1000 actinobacteria strains.</title>
        <authorList>
            <person name="Klenk H.-P."/>
        </authorList>
    </citation>
    <scope>NUCLEOTIDE SEQUENCE [LARGE SCALE GENOMIC DNA]</scope>
    <source>
        <strain evidence="2 3">DSM 40084</strain>
    </source>
</reference>
<dbReference type="EMBL" id="JACHNE010000001">
    <property type="protein sequence ID" value="MBB5798581.1"/>
    <property type="molecule type" value="Genomic_DNA"/>
</dbReference>